<evidence type="ECO:0000313" key="1">
    <source>
        <dbReference type="EMBL" id="CAD8129483.1"/>
    </source>
</evidence>
<protein>
    <submittedName>
        <fullName evidence="1">Uncharacterized protein</fullName>
    </submittedName>
</protein>
<dbReference type="Proteomes" id="UP000692954">
    <property type="component" value="Unassembled WGS sequence"/>
</dbReference>
<keyword evidence="2" id="KW-1185">Reference proteome</keyword>
<dbReference type="AlphaFoldDB" id="A0A8S1RQ57"/>
<reference evidence="1" key="1">
    <citation type="submission" date="2021-01" db="EMBL/GenBank/DDBJ databases">
        <authorList>
            <consortium name="Genoscope - CEA"/>
            <person name="William W."/>
        </authorList>
    </citation>
    <scope>NUCLEOTIDE SEQUENCE</scope>
</reference>
<comment type="caution">
    <text evidence="1">The sequence shown here is derived from an EMBL/GenBank/DDBJ whole genome shotgun (WGS) entry which is preliminary data.</text>
</comment>
<proteinExistence type="predicted"/>
<sequence>MSFYSKGINSSKDSKNCFDYIIQYSSQIAYPNLDLNYEVWRIKA</sequence>
<gene>
    <name evidence="1" type="ORF">PSON_ATCC_30995.1.T2250017</name>
</gene>
<organism evidence="1 2">
    <name type="scientific">Paramecium sonneborni</name>
    <dbReference type="NCBI Taxonomy" id="65129"/>
    <lineage>
        <taxon>Eukaryota</taxon>
        <taxon>Sar</taxon>
        <taxon>Alveolata</taxon>
        <taxon>Ciliophora</taxon>
        <taxon>Intramacronucleata</taxon>
        <taxon>Oligohymenophorea</taxon>
        <taxon>Peniculida</taxon>
        <taxon>Parameciidae</taxon>
        <taxon>Paramecium</taxon>
    </lineage>
</organism>
<evidence type="ECO:0000313" key="2">
    <source>
        <dbReference type="Proteomes" id="UP000692954"/>
    </source>
</evidence>
<name>A0A8S1RQ57_9CILI</name>
<dbReference type="EMBL" id="CAJJDN010000225">
    <property type="protein sequence ID" value="CAD8129483.1"/>
    <property type="molecule type" value="Genomic_DNA"/>
</dbReference>
<accession>A0A8S1RQ57</accession>